<dbReference type="Pfam" id="PF00364">
    <property type="entry name" value="Biotin_lipoyl"/>
    <property type="match status" value="1"/>
</dbReference>
<evidence type="ECO:0000313" key="9">
    <source>
        <dbReference type="EMBL" id="THD26327.1"/>
    </source>
</evidence>
<evidence type="ECO:0000259" key="7">
    <source>
        <dbReference type="PROSITE" id="PS50975"/>
    </source>
</evidence>
<keyword evidence="4 6" id="KW-0067">ATP-binding</keyword>
<keyword evidence="5" id="KW-0092">Biotin</keyword>
<proteinExistence type="predicted"/>
<dbReference type="GO" id="GO:0046872">
    <property type="term" value="F:metal ion binding"/>
    <property type="evidence" value="ECO:0007669"/>
    <property type="project" value="InterPro"/>
</dbReference>
<sequence>MSVGRISRLLIANRGEIACRIAKSAKLLGCHTVGVYSDADSDGLHVKMADESYHIGPAPAQESYLRIDKLIDVAKKAQVDAIHPGYGFLSESVEFAQACSDENIIFVGPSVSAIRDMGIKNLSKSIMSQAGVPVIKGYHGDDQSDIRLLDEADKIGFPVMIKAVRGGGGKGMRIAQTRDQFREQLNAARREALKSFNNDSMLIEKLIVRPRHIEVQIFADRHGNCVYLWERDCSIQRRHQKILEEAPAPGLSSSSRRAIGEAAVTAARAVNYVGAGTVEFVMDSDQRFYFMEMNTRLQVEHPVTEAITQTDLVRWQLLVASGEPLPLQRQEQIPLIGHAFEARIYAEDCSDPAQMLPAAGQLKFLSPPSGSVSYTHRGGSVRVDTGVQSGDQISVYYDPMIAKLSVWGETREDALLCLEQALSNYWIAGLPTNIDLLRRLITHPSVHSGRVHTGFIEEHLDDLRTTSLGALEADNSATLSLQIAAAVWATLEPSLHFCSRFYSHDPLAKIPHLLGFRLNLPYIRNFEFSLNNYPKTAIRVTYPSSGTTSGYRIAVSGSDRLESAPEVCVNVTALETRPVKRGLQSYEFQVELSDENSAASSRHQHTVTVVYDPEDLRLHLFNHGNRIHSDIALSDMQQHTCDRSVLATDDSDDQKPVGGGLSCLSPMPGVIEHVFVCPGDMVKVGQALVTLIAMKMELMVRANATARVDQVTVSAGDTVSKGQVLIQLIRSD</sequence>
<dbReference type="SUPFAM" id="SSF51230">
    <property type="entry name" value="Single hybrid motif"/>
    <property type="match status" value="1"/>
</dbReference>
<evidence type="ECO:0000256" key="2">
    <source>
        <dbReference type="ARBA" id="ARBA00022598"/>
    </source>
</evidence>
<evidence type="ECO:0000256" key="5">
    <source>
        <dbReference type="ARBA" id="ARBA00023267"/>
    </source>
</evidence>
<dbReference type="InterPro" id="IPR050856">
    <property type="entry name" value="Biotin_carboxylase_complex"/>
</dbReference>
<dbReference type="CDD" id="cd06850">
    <property type="entry name" value="biotinyl_domain"/>
    <property type="match status" value="1"/>
</dbReference>
<keyword evidence="2" id="KW-0436">Ligase</keyword>
<comment type="caution">
    <text evidence="9">The sequence shown here is derived from an EMBL/GenBank/DDBJ whole genome shotgun (WGS) entry which is preliminary data.</text>
</comment>
<comment type="cofactor">
    <cofactor evidence="1">
        <name>biotin</name>
        <dbReference type="ChEBI" id="CHEBI:57586"/>
    </cofactor>
</comment>
<dbReference type="GO" id="GO:0005524">
    <property type="term" value="F:ATP binding"/>
    <property type="evidence" value="ECO:0007669"/>
    <property type="project" value="UniProtKB-UniRule"/>
</dbReference>
<dbReference type="SUPFAM" id="SSF52440">
    <property type="entry name" value="PreATP-grasp domain"/>
    <property type="match status" value="1"/>
</dbReference>
<dbReference type="InterPro" id="IPR005481">
    <property type="entry name" value="BC-like_N"/>
</dbReference>
<evidence type="ECO:0000256" key="1">
    <source>
        <dbReference type="ARBA" id="ARBA00001953"/>
    </source>
</evidence>
<dbReference type="PROSITE" id="PS50975">
    <property type="entry name" value="ATP_GRASP"/>
    <property type="match status" value="1"/>
</dbReference>
<dbReference type="Pfam" id="PF02785">
    <property type="entry name" value="Biotin_carb_C"/>
    <property type="match status" value="1"/>
</dbReference>
<keyword evidence="3 6" id="KW-0547">Nucleotide-binding</keyword>
<evidence type="ECO:0000256" key="6">
    <source>
        <dbReference type="PROSITE-ProRule" id="PRU00409"/>
    </source>
</evidence>
<dbReference type="FunFam" id="3.40.50.20:FF:000010">
    <property type="entry name" value="Propionyl-CoA carboxylase subunit alpha"/>
    <property type="match status" value="1"/>
</dbReference>
<dbReference type="AlphaFoldDB" id="A0A4E0RX54"/>
<keyword evidence="10" id="KW-1185">Reference proteome</keyword>
<dbReference type="InterPro" id="IPR011764">
    <property type="entry name" value="Biotin_carboxylation_dom"/>
</dbReference>
<dbReference type="SUPFAM" id="SSF56059">
    <property type="entry name" value="Glutathione synthetase ATP-binding domain-like"/>
    <property type="match status" value="1"/>
</dbReference>
<dbReference type="Gene3D" id="2.40.50.100">
    <property type="match status" value="1"/>
</dbReference>
<evidence type="ECO:0000256" key="4">
    <source>
        <dbReference type="ARBA" id="ARBA00022840"/>
    </source>
</evidence>
<gene>
    <name evidence="9" type="ORF">D915_002999</name>
</gene>
<dbReference type="InterPro" id="IPR001882">
    <property type="entry name" value="Biotin_BS"/>
</dbReference>
<evidence type="ECO:0000256" key="3">
    <source>
        <dbReference type="ARBA" id="ARBA00022741"/>
    </source>
</evidence>
<dbReference type="InterPro" id="IPR005479">
    <property type="entry name" value="CPAse_ATP-bd"/>
</dbReference>
<feature type="domain" description="ATP-grasp" evidence="7">
    <location>
        <begin position="124"/>
        <end position="321"/>
    </location>
</feature>
<dbReference type="PROSITE" id="PS00188">
    <property type="entry name" value="BIOTIN"/>
    <property type="match status" value="1"/>
</dbReference>
<dbReference type="PROSITE" id="PS00867">
    <property type="entry name" value="CPSASE_2"/>
    <property type="match status" value="1"/>
</dbReference>
<dbReference type="InterPro" id="IPR005482">
    <property type="entry name" value="Biotin_COase_C"/>
</dbReference>
<accession>A0A4E0RX54</accession>
<dbReference type="PANTHER" id="PTHR18866:SF33">
    <property type="entry name" value="METHYLCROTONOYL-COA CARBOXYLASE SUBUNIT ALPHA, MITOCHONDRIAL-RELATED"/>
    <property type="match status" value="1"/>
</dbReference>
<dbReference type="Gene3D" id="3.30.470.20">
    <property type="entry name" value="ATP-grasp fold, B domain"/>
    <property type="match status" value="1"/>
</dbReference>
<dbReference type="InterPro" id="IPR011053">
    <property type="entry name" value="Single_hybrid_motif"/>
</dbReference>
<reference evidence="9" key="1">
    <citation type="submission" date="2019-03" db="EMBL/GenBank/DDBJ databases">
        <title>Improved annotation for the trematode Fasciola hepatica.</title>
        <authorList>
            <person name="Choi Y.-J."/>
            <person name="Martin J."/>
            <person name="Mitreva M."/>
        </authorList>
    </citation>
    <scope>NUCLEOTIDE SEQUENCE [LARGE SCALE GENOMIC DNA]</scope>
</reference>
<dbReference type="SMART" id="SM00878">
    <property type="entry name" value="Biotin_carb_C"/>
    <property type="match status" value="1"/>
</dbReference>
<dbReference type="EMBL" id="JXXN02000780">
    <property type="protein sequence ID" value="THD26327.1"/>
    <property type="molecule type" value="Genomic_DNA"/>
</dbReference>
<dbReference type="Proteomes" id="UP000230066">
    <property type="component" value="Unassembled WGS sequence"/>
</dbReference>
<dbReference type="GO" id="GO:0004485">
    <property type="term" value="F:methylcrotonoyl-CoA carboxylase activity"/>
    <property type="evidence" value="ECO:0007669"/>
    <property type="project" value="TreeGrafter"/>
</dbReference>
<dbReference type="InterPro" id="IPR011761">
    <property type="entry name" value="ATP-grasp"/>
</dbReference>
<evidence type="ECO:0000313" key="10">
    <source>
        <dbReference type="Proteomes" id="UP000230066"/>
    </source>
</evidence>
<dbReference type="InterPro" id="IPR000089">
    <property type="entry name" value="Biotin_lipoyl"/>
</dbReference>
<feature type="domain" description="Biotin carboxylation" evidence="8">
    <location>
        <begin position="5"/>
        <end position="461"/>
    </location>
</feature>
<name>A0A4E0RX54_FASHE</name>
<dbReference type="InterPro" id="IPR011054">
    <property type="entry name" value="Rudment_hybrid_motif"/>
</dbReference>
<dbReference type="Pfam" id="PF00289">
    <property type="entry name" value="Biotin_carb_N"/>
    <property type="match status" value="1"/>
</dbReference>
<dbReference type="SUPFAM" id="SSF51246">
    <property type="entry name" value="Rudiment single hybrid motif"/>
    <property type="match status" value="1"/>
</dbReference>
<dbReference type="InterPro" id="IPR016185">
    <property type="entry name" value="PreATP-grasp_dom_sf"/>
</dbReference>
<dbReference type="FunFam" id="3.30.1490.20:FF:000003">
    <property type="entry name" value="acetyl-CoA carboxylase isoform X1"/>
    <property type="match status" value="1"/>
</dbReference>
<dbReference type="GO" id="GO:0005739">
    <property type="term" value="C:mitochondrion"/>
    <property type="evidence" value="ECO:0007669"/>
    <property type="project" value="TreeGrafter"/>
</dbReference>
<protein>
    <submittedName>
        <fullName evidence="9">Methylcrotonyl-CoA carboxylase biotin-containing subunit</fullName>
    </submittedName>
</protein>
<dbReference type="PROSITE" id="PS50979">
    <property type="entry name" value="BC"/>
    <property type="match status" value="1"/>
</dbReference>
<dbReference type="PANTHER" id="PTHR18866">
    <property type="entry name" value="CARBOXYLASE:PYRUVATE/ACETYL-COA/PROPIONYL-COA CARBOXYLASE"/>
    <property type="match status" value="1"/>
</dbReference>
<organism evidence="9 10">
    <name type="scientific">Fasciola hepatica</name>
    <name type="common">Liver fluke</name>
    <dbReference type="NCBI Taxonomy" id="6192"/>
    <lineage>
        <taxon>Eukaryota</taxon>
        <taxon>Metazoa</taxon>
        <taxon>Spiralia</taxon>
        <taxon>Lophotrochozoa</taxon>
        <taxon>Platyhelminthes</taxon>
        <taxon>Trematoda</taxon>
        <taxon>Digenea</taxon>
        <taxon>Plagiorchiida</taxon>
        <taxon>Echinostomata</taxon>
        <taxon>Echinostomatoidea</taxon>
        <taxon>Fasciolidae</taxon>
        <taxon>Fasciola</taxon>
    </lineage>
</organism>
<dbReference type="Pfam" id="PF02786">
    <property type="entry name" value="CPSase_L_D2"/>
    <property type="match status" value="1"/>
</dbReference>
<dbReference type="FunFam" id="3.30.470.20:FF:000028">
    <property type="entry name" value="Methylcrotonoyl-CoA carboxylase subunit alpha, mitochondrial"/>
    <property type="match status" value="1"/>
</dbReference>
<evidence type="ECO:0000259" key="8">
    <source>
        <dbReference type="PROSITE" id="PS50979"/>
    </source>
</evidence>